<gene>
    <name evidence="1" type="ORF">GNE12_25875</name>
</gene>
<dbReference type="RefSeq" id="WP_011317941.1">
    <property type="nucleotide sequence ID" value="NZ_JACKZP010000197.1"/>
</dbReference>
<organism evidence="1 2">
    <name type="scientific">Trichormus variabilis N2B</name>
    <dbReference type="NCBI Taxonomy" id="2681315"/>
    <lineage>
        <taxon>Bacteria</taxon>
        <taxon>Bacillati</taxon>
        <taxon>Cyanobacteriota</taxon>
        <taxon>Cyanophyceae</taxon>
        <taxon>Nostocales</taxon>
        <taxon>Nostocaceae</taxon>
        <taxon>Trichormus</taxon>
    </lineage>
</organism>
<dbReference type="InterPro" id="IPR007715">
    <property type="entry name" value="Coq4"/>
</dbReference>
<dbReference type="GeneID" id="58723762"/>
<dbReference type="EMBL" id="JACKZP010000197">
    <property type="protein sequence ID" value="MBC1305336.1"/>
    <property type="molecule type" value="Genomic_DNA"/>
</dbReference>
<protein>
    <submittedName>
        <fullName evidence="1">Ubiquinone biosynthesis protein</fullName>
    </submittedName>
</protein>
<reference evidence="1 2" key="1">
    <citation type="submission" date="2019-11" db="EMBL/GenBank/DDBJ databases">
        <title>Comparison of genomes from free-living endosymbiotic cyanobacteria isolated from Azolla.</title>
        <authorList>
            <person name="Thiel T."/>
            <person name="Pratte B."/>
        </authorList>
    </citation>
    <scope>NUCLEOTIDE SEQUENCE [LARGE SCALE GENOMIC DNA]</scope>
    <source>
        <strain evidence="1 2">N2B</strain>
    </source>
</reference>
<keyword evidence="1" id="KW-0830">Ubiquinone</keyword>
<name>A0ABR6SGK3_ANAVA</name>
<comment type="caution">
    <text evidence="1">The sequence shown here is derived from an EMBL/GenBank/DDBJ whole genome shotgun (WGS) entry which is preliminary data.</text>
</comment>
<sequence length="232" mass="26684">MQTINTHPVQPLKLDSEVQRQMNFQFLTAMKAFFTLLTTEDNIDAVDELSSILIHSRAFELAAESMQTDPDVAHLIKERYYAPVHDLERLLQYPEDSLGYLYASTLKESGFERIDPEIIVNSDTAYIEHRWQQTHDIWHLVTGFSASGIDEIGLQAFYLAQFRLPLASMLIANALMSATLLAPEDLPQLLQTIERGWTMGLKAKPLFAQKWEEAWEKPLSQWRDELNIQAFN</sequence>
<dbReference type="Pfam" id="PF05019">
    <property type="entry name" value="Coq4"/>
    <property type="match status" value="1"/>
</dbReference>
<dbReference type="PANTHER" id="PTHR12922">
    <property type="entry name" value="UBIQUINONE BIOSYNTHESIS PROTEIN"/>
    <property type="match status" value="1"/>
</dbReference>
<keyword evidence="2" id="KW-1185">Reference proteome</keyword>
<proteinExistence type="predicted"/>
<dbReference type="PANTHER" id="PTHR12922:SF7">
    <property type="entry name" value="UBIQUINONE BIOSYNTHESIS PROTEIN COQ4 HOMOLOG, MITOCHONDRIAL"/>
    <property type="match status" value="1"/>
</dbReference>
<evidence type="ECO:0000313" key="2">
    <source>
        <dbReference type="Proteomes" id="UP000570851"/>
    </source>
</evidence>
<accession>A0ABR6SGK3</accession>
<dbReference type="Proteomes" id="UP000570851">
    <property type="component" value="Unassembled WGS sequence"/>
</dbReference>
<evidence type="ECO:0000313" key="1">
    <source>
        <dbReference type="EMBL" id="MBC1305336.1"/>
    </source>
</evidence>